<dbReference type="AlphaFoldDB" id="A0AAW5KCL7"/>
<dbReference type="Pfam" id="PF05193">
    <property type="entry name" value="Peptidase_M16_C"/>
    <property type="match status" value="1"/>
</dbReference>
<dbReference type="EMBL" id="JANGAB010000007">
    <property type="protein sequence ID" value="MCQ4950298.1"/>
    <property type="molecule type" value="Genomic_DNA"/>
</dbReference>
<dbReference type="Gene3D" id="3.30.830.10">
    <property type="entry name" value="Metalloenzyme, LuxS/M16 peptidase-like"/>
    <property type="match status" value="2"/>
</dbReference>
<evidence type="ECO:0000259" key="2">
    <source>
        <dbReference type="Pfam" id="PF05193"/>
    </source>
</evidence>
<dbReference type="RefSeq" id="WP_185914683.1">
    <property type="nucleotide sequence ID" value="NZ_JACMSD010000001.1"/>
</dbReference>
<dbReference type="Proteomes" id="UP001205063">
    <property type="component" value="Unassembled WGS sequence"/>
</dbReference>
<dbReference type="PANTHER" id="PTHR11851">
    <property type="entry name" value="METALLOPROTEASE"/>
    <property type="match status" value="1"/>
</dbReference>
<dbReference type="InterPro" id="IPR007863">
    <property type="entry name" value="Peptidase_M16_C"/>
</dbReference>
<evidence type="ECO:0000313" key="3">
    <source>
        <dbReference type="EMBL" id="MCQ4950298.1"/>
    </source>
</evidence>
<organism evidence="3 4">
    <name type="scientific">Bittarella massiliensis</name>
    <name type="common">ex Durand et al. 2017</name>
    <dbReference type="NCBI Taxonomy" id="1720313"/>
    <lineage>
        <taxon>Bacteria</taxon>
        <taxon>Bacillati</taxon>
        <taxon>Bacillota</taxon>
        <taxon>Clostridia</taxon>
        <taxon>Eubacteriales</taxon>
        <taxon>Oscillospiraceae</taxon>
        <taxon>Bittarella (ex Durand et al. 2017)</taxon>
    </lineage>
</organism>
<name>A0AAW5KCL7_9FIRM</name>
<feature type="domain" description="Peptidase M16 N-terminal" evidence="1">
    <location>
        <begin position="78"/>
        <end position="190"/>
    </location>
</feature>
<protein>
    <submittedName>
        <fullName evidence="3">Insulinase family protein</fullName>
    </submittedName>
</protein>
<dbReference type="GO" id="GO:0046872">
    <property type="term" value="F:metal ion binding"/>
    <property type="evidence" value="ECO:0007669"/>
    <property type="project" value="InterPro"/>
</dbReference>
<reference evidence="3" key="1">
    <citation type="submission" date="2022-06" db="EMBL/GenBank/DDBJ databases">
        <title>Isolation of gut microbiota from human fecal samples.</title>
        <authorList>
            <person name="Pamer E.G."/>
            <person name="Barat B."/>
            <person name="Waligurski E."/>
            <person name="Medina S."/>
            <person name="Paddock L."/>
            <person name="Mostad J."/>
        </authorList>
    </citation>
    <scope>NUCLEOTIDE SEQUENCE</scope>
    <source>
        <strain evidence="3">DFI.7.96</strain>
    </source>
</reference>
<dbReference type="PANTHER" id="PTHR11851:SF134">
    <property type="entry name" value="ZINC-DEPENDENT PROTEASE"/>
    <property type="match status" value="1"/>
</dbReference>
<dbReference type="SUPFAM" id="SSF63411">
    <property type="entry name" value="LuxS/MPP-like metallohydrolase"/>
    <property type="match status" value="2"/>
</dbReference>
<evidence type="ECO:0000313" key="4">
    <source>
        <dbReference type="Proteomes" id="UP001205063"/>
    </source>
</evidence>
<gene>
    <name evidence="3" type="ORF">NE646_11550</name>
</gene>
<dbReference type="InterPro" id="IPR011765">
    <property type="entry name" value="Pept_M16_N"/>
</dbReference>
<evidence type="ECO:0000259" key="1">
    <source>
        <dbReference type="Pfam" id="PF00675"/>
    </source>
</evidence>
<comment type="caution">
    <text evidence="3">The sequence shown here is derived from an EMBL/GenBank/DDBJ whole genome shotgun (WGS) entry which is preliminary data.</text>
</comment>
<accession>A0AAW5KCL7</accession>
<dbReference type="NCBIfam" id="NF047421">
    <property type="entry name" value="YfmH_fam"/>
    <property type="match status" value="1"/>
</dbReference>
<dbReference type="InterPro" id="IPR011249">
    <property type="entry name" value="Metalloenz_LuxS/M16"/>
</dbReference>
<feature type="domain" description="Peptidase M16 C-terminal" evidence="2">
    <location>
        <begin position="196"/>
        <end position="371"/>
    </location>
</feature>
<dbReference type="InterPro" id="IPR050361">
    <property type="entry name" value="MPP/UQCRC_Complex"/>
</dbReference>
<sequence>MEDKRLFARGDGMDLVRTETIRAKGFAGGYQKAVMPSGLTVLLYPTEGLSTAHCLLGCKVGSQDCAFFDGEEEVHIPAGVAHFLEHKLFESEEGDLFLKFAKTGASANAYTSFDRTCYLFTATQNVAQSVDILLGQIGAPYLTDENVEKEKGIIAQEIKMYDDDPDWRSTFDLLGCLYHNDPVKEDIAGTVDSIQKIDRATLERVHRLFYDPRNMVLAVAGNIDPDEVLEVCRQRCSQAPEGPFSLRRERVYEPREIVKTYAEESLQIAVPLVTVGFKEAPVESPFDRVVDTVILELLTGETSDFYREMYEAGIIGPTFGYDVFSGDSYHALLFSCETQKTGEFSYCLYAAIEKARREGLPREDFERIKKGIYGRYIRTFGRPEAIATALVGAHFQGCTLYDSIDFIKSLRFATVQARFAEILRQERSAVSIIWPKKEER</sequence>
<dbReference type="Pfam" id="PF00675">
    <property type="entry name" value="Peptidase_M16"/>
    <property type="match status" value="1"/>
</dbReference>
<proteinExistence type="predicted"/>